<evidence type="ECO:0000313" key="2">
    <source>
        <dbReference type="Proteomes" id="UP001219518"/>
    </source>
</evidence>
<dbReference type="Proteomes" id="UP001219518">
    <property type="component" value="Unassembled WGS sequence"/>
</dbReference>
<dbReference type="EMBL" id="JAHWGI010000521">
    <property type="protein sequence ID" value="KAK3916372.1"/>
    <property type="molecule type" value="Genomic_DNA"/>
</dbReference>
<keyword evidence="2" id="KW-1185">Reference proteome</keyword>
<proteinExistence type="predicted"/>
<sequence length="285" mass="32516">MFHFVFSCVDVPLLPWVELYRILKSPSPAMAGRYRHVYYKHRSELDSSRALAVDVERRNSSSHEAGVNAHELQVQDEPNHDSVSEVFNRVAEEVKREAQLLQLERLCLTTESSNNAELKSLGYTKPKEIDLYNLAGKEAPENIKQRPVMHYVPINETLKAYLSHEDVVSCIRRESFESEHLTSFTCGSLFENHPLFSVEKNALRIHLYTDELELCNPLGGNTKKYKICCIYFQVGNIGPKNLSSLESIHLVAVVRWAHVLKFGYETIMKPLIADLKTLGEGITIQ</sequence>
<name>A0AAE1LFM2_9NEOP</name>
<dbReference type="AlphaFoldDB" id="A0AAE1LFM2"/>
<organism evidence="1 2">
    <name type="scientific">Frankliniella fusca</name>
    <dbReference type="NCBI Taxonomy" id="407009"/>
    <lineage>
        <taxon>Eukaryota</taxon>
        <taxon>Metazoa</taxon>
        <taxon>Ecdysozoa</taxon>
        <taxon>Arthropoda</taxon>
        <taxon>Hexapoda</taxon>
        <taxon>Insecta</taxon>
        <taxon>Pterygota</taxon>
        <taxon>Neoptera</taxon>
        <taxon>Paraneoptera</taxon>
        <taxon>Thysanoptera</taxon>
        <taxon>Terebrantia</taxon>
        <taxon>Thripoidea</taxon>
        <taxon>Thripidae</taxon>
        <taxon>Frankliniella</taxon>
    </lineage>
</organism>
<reference evidence="1" key="2">
    <citation type="journal article" date="2023" name="BMC Genomics">
        <title>Pest status, molecular evolution, and epigenetic factors derived from the genome assembly of Frankliniella fusca, a thysanopteran phytovirus vector.</title>
        <authorList>
            <person name="Catto M.A."/>
            <person name="Labadie P.E."/>
            <person name="Jacobson A.L."/>
            <person name="Kennedy G.G."/>
            <person name="Srinivasan R."/>
            <person name="Hunt B.G."/>
        </authorList>
    </citation>
    <scope>NUCLEOTIDE SEQUENCE</scope>
    <source>
        <strain evidence="1">PL_HMW_Pooled</strain>
    </source>
</reference>
<accession>A0AAE1LFM2</accession>
<evidence type="ECO:0000313" key="1">
    <source>
        <dbReference type="EMBL" id="KAK3916372.1"/>
    </source>
</evidence>
<gene>
    <name evidence="1" type="ORF">KUF71_025605</name>
</gene>
<comment type="caution">
    <text evidence="1">The sequence shown here is derived from an EMBL/GenBank/DDBJ whole genome shotgun (WGS) entry which is preliminary data.</text>
</comment>
<protein>
    <submittedName>
        <fullName evidence="1">Large tegument protein deneddylase</fullName>
    </submittedName>
</protein>
<reference evidence="1" key="1">
    <citation type="submission" date="2021-07" db="EMBL/GenBank/DDBJ databases">
        <authorList>
            <person name="Catto M.A."/>
            <person name="Jacobson A."/>
            <person name="Kennedy G."/>
            <person name="Labadie P."/>
            <person name="Hunt B.G."/>
            <person name="Srinivasan R."/>
        </authorList>
    </citation>
    <scope>NUCLEOTIDE SEQUENCE</scope>
    <source>
        <strain evidence="1">PL_HMW_Pooled</strain>
        <tissue evidence="1">Head</tissue>
    </source>
</reference>